<dbReference type="AlphaFoldDB" id="A0A7R9K8F1"/>
<keyword evidence="3" id="KW-0732">Signal</keyword>
<proteinExistence type="predicted"/>
<reference evidence="8" key="1">
    <citation type="submission" date="2020-11" db="EMBL/GenBank/DDBJ databases">
        <authorList>
            <person name="Tran Van P."/>
        </authorList>
    </citation>
    <scope>NUCLEOTIDE SEQUENCE</scope>
</reference>
<evidence type="ECO:0000256" key="3">
    <source>
        <dbReference type="ARBA" id="ARBA00022729"/>
    </source>
</evidence>
<dbReference type="GO" id="GO:0016020">
    <property type="term" value="C:membrane"/>
    <property type="evidence" value="ECO:0007669"/>
    <property type="project" value="UniProtKB-SubCell"/>
</dbReference>
<name>A0A7R9K8F1_TIMGE</name>
<protein>
    <submittedName>
        <fullName evidence="8">Uncharacterized protein</fullName>
    </submittedName>
</protein>
<accession>A0A7R9K8F1</accession>
<keyword evidence="5 7" id="KW-0472">Membrane</keyword>
<gene>
    <name evidence="8" type="ORF">TGEB3V08_LOCUS11035</name>
</gene>
<dbReference type="PANTHER" id="PTHR31386">
    <property type="entry name" value="UNCHARACTERIZED PROTEIN KIAA2013"/>
    <property type="match status" value="1"/>
</dbReference>
<dbReference type="PANTHER" id="PTHR31386:SF2">
    <property type="entry name" value="SIMILAR TO RIKEN CDNA 2510039O18"/>
    <property type="match status" value="1"/>
</dbReference>
<dbReference type="EMBL" id="OE847750">
    <property type="protein sequence ID" value="CAD7611640.1"/>
    <property type="molecule type" value="Genomic_DNA"/>
</dbReference>
<organism evidence="8">
    <name type="scientific">Timema genevievae</name>
    <name type="common">Walking stick</name>
    <dbReference type="NCBI Taxonomy" id="629358"/>
    <lineage>
        <taxon>Eukaryota</taxon>
        <taxon>Metazoa</taxon>
        <taxon>Ecdysozoa</taxon>
        <taxon>Arthropoda</taxon>
        <taxon>Hexapoda</taxon>
        <taxon>Insecta</taxon>
        <taxon>Pterygota</taxon>
        <taxon>Neoptera</taxon>
        <taxon>Polyneoptera</taxon>
        <taxon>Phasmatodea</taxon>
        <taxon>Timematodea</taxon>
        <taxon>Timematoidea</taxon>
        <taxon>Timematidae</taxon>
        <taxon>Timema</taxon>
    </lineage>
</organism>
<sequence>MDGTYRRISYGNLTHVNVSVLVQEDNKAVVYVALDRSDKSYYACDGGCLDDPVQLGPERKLFPVKLTEPVTAILYITYDRQHMEDLRHAIHVKEIVEAPAHEHHVIALHKHGHHLGGLPTLFWVSICFLIVIFHLFLFKLIYNEYCGTQDKYRTRYGKL</sequence>
<keyword evidence="2 7" id="KW-0812">Transmembrane</keyword>
<keyword evidence="4 7" id="KW-1133">Transmembrane helix</keyword>
<evidence type="ECO:0000256" key="2">
    <source>
        <dbReference type="ARBA" id="ARBA00022692"/>
    </source>
</evidence>
<evidence type="ECO:0000256" key="5">
    <source>
        <dbReference type="ARBA" id="ARBA00023136"/>
    </source>
</evidence>
<comment type="subcellular location">
    <subcellularLocation>
        <location evidence="1">Membrane</location>
        <topology evidence="1">Single-pass type I membrane protein</topology>
    </subcellularLocation>
</comment>
<feature type="transmembrane region" description="Helical" evidence="7">
    <location>
        <begin position="121"/>
        <end position="142"/>
    </location>
</feature>
<evidence type="ECO:0000256" key="7">
    <source>
        <dbReference type="SAM" id="Phobius"/>
    </source>
</evidence>
<keyword evidence="6" id="KW-0325">Glycoprotein</keyword>
<evidence type="ECO:0000256" key="6">
    <source>
        <dbReference type="ARBA" id="ARBA00023180"/>
    </source>
</evidence>
<evidence type="ECO:0000313" key="8">
    <source>
        <dbReference type="EMBL" id="CAD7611640.1"/>
    </source>
</evidence>
<evidence type="ECO:0000256" key="4">
    <source>
        <dbReference type="ARBA" id="ARBA00022989"/>
    </source>
</evidence>
<dbReference type="Pfam" id="PF10222">
    <property type="entry name" value="DUF2152"/>
    <property type="match status" value="1"/>
</dbReference>
<dbReference type="InterPro" id="IPR018795">
    <property type="entry name" value="K2013-like"/>
</dbReference>
<evidence type="ECO:0000256" key="1">
    <source>
        <dbReference type="ARBA" id="ARBA00004479"/>
    </source>
</evidence>